<dbReference type="Gene3D" id="2.10.70.10">
    <property type="entry name" value="Complement Module, domain 1"/>
    <property type="match status" value="1"/>
</dbReference>
<dbReference type="SUPFAM" id="SSF57535">
    <property type="entry name" value="Complement control module/SCR domain"/>
    <property type="match status" value="1"/>
</dbReference>
<dbReference type="InterPro" id="IPR000436">
    <property type="entry name" value="Sushi_SCR_CCP_dom"/>
</dbReference>
<evidence type="ECO:0000256" key="4">
    <source>
        <dbReference type="PROSITE-ProRule" id="PRU00076"/>
    </source>
</evidence>
<dbReference type="Pfam" id="PF00084">
    <property type="entry name" value="Sushi"/>
    <property type="match status" value="1"/>
</dbReference>
<evidence type="ECO:0000259" key="9">
    <source>
        <dbReference type="PROSITE" id="PS50923"/>
    </source>
</evidence>
<dbReference type="RefSeq" id="XP_030833327.1">
    <property type="nucleotide sequence ID" value="XM_030977467.1"/>
</dbReference>
<keyword evidence="7" id="KW-1133">Transmembrane helix</keyword>
<dbReference type="SMART" id="SM00181">
    <property type="entry name" value="EGF"/>
    <property type="match status" value="1"/>
</dbReference>
<evidence type="ECO:0000256" key="6">
    <source>
        <dbReference type="SAM" id="MobiDB-lite"/>
    </source>
</evidence>
<dbReference type="GeneID" id="105446924"/>
<feature type="domain" description="EGF-like" evidence="8">
    <location>
        <begin position="74"/>
        <end position="111"/>
    </location>
</feature>
<keyword evidence="2" id="KW-0677">Repeat</keyword>
<dbReference type="PROSITE" id="PS00022">
    <property type="entry name" value="EGF_1"/>
    <property type="match status" value="1"/>
</dbReference>
<keyword evidence="7" id="KW-0472">Membrane</keyword>
<proteinExistence type="predicted"/>
<dbReference type="PROSITE" id="PS50923">
    <property type="entry name" value="SUSHI"/>
    <property type="match status" value="1"/>
</dbReference>
<keyword evidence="5" id="KW-0768">Sushi</keyword>
<dbReference type="CDD" id="cd00054">
    <property type="entry name" value="EGF_CA"/>
    <property type="match status" value="1"/>
</dbReference>
<comment type="caution">
    <text evidence="4">Lacks conserved residue(s) required for the propagation of feature annotation.</text>
</comment>
<keyword evidence="7" id="KW-0812">Transmembrane</keyword>
<feature type="domain" description="Sushi" evidence="9">
    <location>
        <begin position="11"/>
        <end position="74"/>
    </location>
</feature>
<dbReference type="KEGG" id="spu:105446924"/>
<evidence type="ECO:0000256" key="5">
    <source>
        <dbReference type="PROSITE-ProRule" id="PRU00302"/>
    </source>
</evidence>
<evidence type="ECO:0000313" key="10">
    <source>
        <dbReference type="EnsemblMetazoa" id="XP_030833327"/>
    </source>
</evidence>
<accession>A0A7M7SV26</accession>
<sequence length="250" mass="27398">MNNGAWNHQRPSCEAVECEENLPNVTLSSNMKLGSVYQDIAVYTCEDGYIPDNEPTSFCQHTGTWSTPNFTCTALGPCYSNPCMNGGTCYEVNGSPFTCTCTPSYTGSTCDEESNSAGGFPSSIATVVGSVAGAILVIVIVIVLIIIFCKRRSNESATTKSKWKESDSSSQYENPVFSQSKTDAHTYQGLNTITHTYQDCNTDVQSYDDTADPRTYEEPDQEANYEEVNGSKEKNYVNDAMIKQNKVLLC</sequence>
<reference evidence="10" key="2">
    <citation type="submission" date="2021-01" db="UniProtKB">
        <authorList>
            <consortium name="EnsemblMetazoa"/>
        </authorList>
    </citation>
    <scope>IDENTIFICATION</scope>
</reference>
<dbReference type="InParanoid" id="A0A7M7SV26"/>
<feature type="transmembrane region" description="Helical" evidence="7">
    <location>
        <begin position="124"/>
        <end position="149"/>
    </location>
</feature>
<dbReference type="FunFam" id="2.10.25.10:FF:000095">
    <property type="entry name" value="Notch, isoform B"/>
    <property type="match status" value="1"/>
</dbReference>
<name>A0A7M7SV26_STRPU</name>
<dbReference type="Proteomes" id="UP000007110">
    <property type="component" value="Unassembled WGS sequence"/>
</dbReference>
<dbReference type="SUPFAM" id="SSF57196">
    <property type="entry name" value="EGF/Laminin"/>
    <property type="match status" value="1"/>
</dbReference>
<reference evidence="11" key="1">
    <citation type="submission" date="2015-02" db="EMBL/GenBank/DDBJ databases">
        <title>Genome sequencing for Strongylocentrotus purpuratus.</title>
        <authorList>
            <person name="Murali S."/>
            <person name="Liu Y."/>
            <person name="Vee V."/>
            <person name="English A."/>
            <person name="Wang M."/>
            <person name="Skinner E."/>
            <person name="Han Y."/>
            <person name="Muzny D.M."/>
            <person name="Worley K.C."/>
            <person name="Gibbs R.A."/>
        </authorList>
    </citation>
    <scope>NUCLEOTIDE SEQUENCE</scope>
</reference>
<evidence type="ECO:0000259" key="8">
    <source>
        <dbReference type="PROSITE" id="PS50026"/>
    </source>
</evidence>
<dbReference type="Pfam" id="PF00008">
    <property type="entry name" value="EGF"/>
    <property type="match status" value="1"/>
</dbReference>
<protein>
    <submittedName>
        <fullName evidence="10">Uncharacterized protein</fullName>
    </submittedName>
</protein>
<evidence type="ECO:0000256" key="1">
    <source>
        <dbReference type="ARBA" id="ARBA00022536"/>
    </source>
</evidence>
<dbReference type="OrthoDB" id="4062651at2759"/>
<feature type="disulfide bond" evidence="4">
    <location>
        <begin position="101"/>
        <end position="110"/>
    </location>
</feature>
<evidence type="ECO:0000256" key="7">
    <source>
        <dbReference type="SAM" id="Phobius"/>
    </source>
</evidence>
<feature type="disulfide bond" evidence="5">
    <location>
        <begin position="45"/>
        <end position="72"/>
    </location>
</feature>
<dbReference type="EnsemblMetazoa" id="XM_030977467">
    <property type="protein sequence ID" value="XP_030833327"/>
    <property type="gene ID" value="LOC105446924"/>
</dbReference>
<dbReference type="CDD" id="cd00033">
    <property type="entry name" value="CCP"/>
    <property type="match status" value="1"/>
</dbReference>
<evidence type="ECO:0000313" key="11">
    <source>
        <dbReference type="Proteomes" id="UP000007110"/>
    </source>
</evidence>
<evidence type="ECO:0000256" key="2">
    <source>
        <dbReference type="ARBA" id="ARBA00022737"/>
    </source>
</evidence>
<dbReference type="InterPro" id="IPR035976">
    <property type="entry name" value="Sushi/SCR/CCP_sf"/>
</dbReference>
<dbReference type="AlphaFoldDB" id="A0A7M7SV26"/>
<keyword evidence="3 4" id="KW-1015">Disulfide bond</keyword>
<dbReference type="InterPro" id="IPR000742">
    <property type="entry name" value="EGF"/>
</dbReference>
<keyword evidence="1 4" id="KW-0245">EGF-like domain</keyword>
<dbReference type="Gene3D" id="2.10.25.10">
    <property type="entry name" value="Laminin"/>
    <property type="match status" value="1"/>
</dbReference>
<evidence type="ECO:0000256" key="3">
    <source>
        <dbReference type="ARBA" id="ARBA00023157"/>
    </source>
</evidence>
<feature type="region of interest" description="Disordered" evidence="6">
    <location>
        <begin position="206"/>
        <end position="227"/>
    </location>
</feature>
<organism evidence="10 11">
    <name type="scientific">Strongylocentrotus purpuratus</name>
    <name type="common">Purple sea urchin</name>
    <dbReference type="NCBI Taxonomy" id="7668"/>
    <lineage>
        <taxon>Eukaryota</taxon>
        <taxon>Metazoa</taxon>
        <taxon>Echinodermata</taxon>
        <taxon>Eleutherozoa</taxon>
        <taxon>Echinozoa</taxon>
        <taxon>Echinoidea</taxon>
        <taxon>Euechinoidea</taxon>
        <taxon>Echinacea</taxon>
        <taxon>Camarodonta</taxon>
        <taxon>Echinidea</taxon>
        <taxon>Strongylocentrotidae</taxon>
        <taxon>Strongylocentrotus</taxon>
    </lineage>
</organism>
<dbReference type="PROSITE" id="PS50026">
    <property type="entry name" value="EGF_3"/>
    <property type="match status" value="1"/>
</dbReference>
<keyword evidence="11" id="KW-1185">Reference proteome</keyword>